<proteinExistence type="predicted"/>
<name>A0A6G1HUN0_9PEZI</name>
<dbReference type="AlphaFoldDB" id="A0A6G1HUN0"/>
<feature type="compositionally biased region" description="Polar residues" evidence="1">
    <location>
        <begin position="20"/>
        <end position="30"/>
    </location>
</feature>
<protein>
    <submittedName>
        <fullName evidence="2">Uncharacterized protein</fullName>
    </submittedName>
</protein>
<dbReference type="EMBL" id="ML996696">
    <property type="protein sequence ID" value="KAF2399768.1"/>
    <property type="molecule type" value="Genomic_DNA"/>
</dbReference>
<accession>A0A6G1HUN0</accession>
<evidence type="ECO:0000313" key="2">
    <source>
        <dbReference type="EMBL" id="KAF2399768.1"/>
    </source>
</evidence>
<organism evidence="2 3">
    <name type="scientific">Trichodelitschia bisporula</name>
    <dbReference type="NCBI Taxonomy" id="703511"/>
    <lineage>
        <taxon>Eukaryota</taxon>
        <taxon>Fungi</taxon>
        <taxon>Dikarya</taxon>
        <taxon>Ascomycota</taxon>
        <taxon>Pezizomycotina</taxon>
        <taxon>Dothideomycetes</taxon>
        <taxon>Dothideomycetes incertae sedis</taxon>
        <taxon>Phaeotrichales</taxon>
        <taxon>Phaeotrichaceae</taxon>
        <taxon>Trichodelitschia</taxon>
    </lineage>
</organism>
<gene>
    <name evidence="2" type="ORF">EJ06DRAFT_33992</name>
</gene>
<sequence>MRPSLPHRSGDRPREWPHIQASNNEAYMPQDDQSVPYSYMIAPSNLRRSIASAVIIPDAAEQAPPSPVSSLKRRQSNVSVGPNLGPDICISIPTAQPPQRKPLFSWRPPSVLLAPGLRINVVCLHSHPNSSRNG</sequence>
<evidence type="ECO:0000313" key="3">
    <source>
        <dbReference type="Proteomes" id="UP000799640"/>
    </source>
</evidence>
<reference evidence="2" key="1">
    <citation type="journal article" date="2020" name="Stud. Mycol.">
        <title>101 Dothideomycetes genomes: a test case for predicting lifestyles and emergence of pathogens.</title>
        <authorList>
            <person name="Haridas S."/>
            <person name="Albert R."/>
            <person name="Binder M."/>
            <person name="Bloem J."/>
            <person name="Labutti K."/>
            <person name="Salamov A."/>
            <person name="Andreopoulos B."/>
            <person name="Baker S."/>
            <person name="Barry K."/>
            <person name="Bills G."/>
            <person name="Bluhm B."/>
            <person name="Cannon C."/>
            <person name="Castanera R."/>
            <person name="Culley D."/>
            <person name="Daum C."/>
            <person name="Ezra D."/>
            <person name="Gonzalez J."/>
            <person name="Henrissat B."/>
            <person name="Kuo A."/>
            <person name="Liang C."/>
            <person name="Lipzen A."/>
            <person name="Lutzoni F."/>
            <person name="Magnuson J."/>
            <person name="Mondo S."/>
            <person name="Nolan M."/>
            <person name="Ohm R."/>
            <person name="Pangilinan J."/>
            <person name="Park H.-J."/>
            <person name="Ramirez L."/>
            <person name="Alfaro M."/>
            <person name="Sun H."/>
            <person name="Tritt A."/>
            <person name="Yoshinaga Y."/>
            <person name="Zwiers L.-H."/>
            <person name="Turgeon B."/>
            <person name="Goodwin S."/>
            <person name="Spatafora J."/>
            <person name="Crous P."/>
            <person name="Grigoriev I."/>
        </authorList>
    </citation>
    <scope>NUCLEOTIDE SEQUENCE</scope>
    <source>
        <strain evidence="2">CBS 262.69</strain>
    </source>
</reference>
<evidence type="ECO:0000256" key="1">
    <source>
        <dbReference type="SAM" id="MobiDB-lite"/>
    </source>
</evidence>
<dbReference type="Proteomes" id="UP000799640">
    <property type="component" value="Unassembled WGS sequence"/>
</dbReference>
<keyword evidence="3" id="KW-1185">Reference proteome</keyword>
<feature type="compositionally biased region" description="Basic and acidic residues" evidence="1">
    <location>
        <begin position="8"/>
        <end position="17"/>
    </location>
</feature>
<feature type="region of interest" description="Disordered" evidence="1">
    <location>
        <begin position="1"/>
        <end position="30"/>
    </location>
</feature>